<dbReference type="EMBL" id="GGEC01056232">
    <property type="protein sequence ID" value="MBX36716.1"/>
    <property type="molecule type" value="Transcribed_RNA"/>
</dbReference>
<name>A0A2P2N2S3_RHIMU</name>
<evidence type="ECO:0000313" key="1">
    <source>
        <dbReference type="EMBL" id="MBX36716.1"/>
    </source>
</evidence>
<accession>A0A2P2N2S3</accession>
<proteinExistence type="predicted"/>
<organism evidence="1">
    <name type="scientific">Rhizophora mucronata</name>
    <name type="common">Asiatic mangrove</name>
    <dbReference type="NCBI Taxonomy" id="61149"/>
    <lineage>
        <taxon>Eukaryota</taxon>
        <taxon>Viridiplantae</taxon>
        <taxon>Streptophyta</taxon>
        <taxon>Embryophyta</taxon>
        <taxon>Tracheophyta</taxon>
        <taxon>Spermatophyta</taxon>
        <taxon>Magnoliopsida</taxon>
        <taxon>eudicotyledons</taxon>
        <taxon>Gunneridae</taxon>
        <taxon>Pentapetalae</taxon>
        <taxon>rosids</taxon>
        <taxon>fabids</taxon>
        <taxon>Malpighiales</taxon>
        <taxon>Rhizophoraceae</taxon>
        <taxon>Rhizophora</taxon>
    </lineage>
</organism>
<protein>
    <submittedName>
        <fullName evidence="1">Uncharacterized protein</fullName>
    </submittedName>
</protein>
<sequence length="33" mass="3683">MIKHRMGNICKKSYGHAGAINWGKKSMYSVGKT</sequence>
<reference evidence="1" key="1">
    <citation type="submission" date="2018-02" db="EMBL/GenBank/DDBJ databases">
        <title>Rhizophora mucronata_Transcriptome.</title>
        <authorList>
            <person name="Meera S.P."/>
            <person name="Sreeshan A."/>
            <person name="Augustine A."/>
        </authorList>
    </citation>
    <scope>NUCLEOTIDE SEQUENCE</scope>
    <source>
        <tissue evidence="1">Leaf</tissue>
    </source>
</reference>
<dbReference type="AlphaFoldDB" id="A0A2P2N2S3"/>